<evidence type="ECO:0000259" key="9">
    <source>
        <dbReference type="Pfam" id="PF00890"/>
    </source>
</evidence>
<dbReference type="EMBL" id="JAFCMP010000520">
    <property type="protein sequence ID" value="KAG5177884.1"/>
    <property type="molecule type" value="Genomic_DNA"/>
</dbReference>
<dbReference type="Gene3D" id="3.90.700.10">
    <property type="entry name" value="Succinate dehydrogenase/fumarate reductase flavoprotein, catalytic domain"/>
    <property type="match status" value="1"/>
</dbReference>
<dbReference type="PANTHER" id="PTHR43400">
    <property type="entry name" value="FUMARATE REDUCTASE"/>
    <property type="match status" value="1"/>
</dbReference>
<dbReference type="InterPro" id="IPR010960">
    <property type="entry name" value="Flavocytochrome_c"/>
</dbReference>
<dbReference type="GO" id="GO:0010181">
    <property type="term" value="F:FMN binding"/>
    <property type="evidence" value="ECO:0007669"/>
    <property type="project" value="InterPro"/>
</dbReference>
<keyword evidence="8" id="KW-0732">Signal</keyword>
<comment type="catalytic activity">
    <reaction evidence="5">
        <text>succinate + NAD(+) = fumarate + NADH + H(+)</text>
        <dbReference type="Rhea" id="RHEA:18281"/>
        <dbReference type="ChEBI" id="CHEBI:15378"/>
        <dbReference type="ChEBI" id="CHEBI:29806"/>
        <dbReference type="ChEBI" id="CHEBI:30031"/>
        <dbReference type="ChEBI" id="CHEBI:57540"/>
        <dbReference type="ChEBI" id="CHEBI:57945"/>
        <dbReference type="EC" id="1.3.1.6"/>
    </reaction>
</comment>
<evidence type="ECO:0000256" key="4">
    <source>
        <dbReference type="ARBA" id="ARBA00023002"/>
    </source>
</evidence>
<proteinExistence type="predicted"/>
<comment type="caution">
    <text evidence="10">The sequence shown here is derived from an EMBL/GenBank/DDBJ whole genome shotgun (WGS) entry which is preliminary data.</text>
</comment>
<name>A0A835YME9_9STRA</name>
<evidence type="ECO:0000256" key="7">
    <source>
        <dbReference type="ARBA" id="ARBA00077246"/>
    </source>
</evidence>
<evidence type="ECO:0000256" key="3">
    <source>
        <dbReference type="ARBA" id="ARBA00022827"/>
    </source>
</evidence>
<keyword evidence="11" id="KW-1185">Reference proteome</keyword>
<dbReference type="InterPro" id="IPR003953">
    <property type="entry name" value="FAD-dep_OxRdtase_2_FAD-bd"/>
</dbReference>
<protein>
    <recommendedName>
        <fullName evidence="6">fumarate reductase (NADH)</fullName>
        <ecNumber evidence="6">1.3.1.6</ecNumber>
    </recommendedName>
    <alternativeName>
        <fullName evidence="7">NADH-dependent fumarate reductase</fullName>
    </alternativeName>
</protein>
<dbReference type="AlphaFoldDB" id="A0A835YME9"/>
<feature type="domain" description="FAD-dependent oxidoreductase 2 FAD-binding" evidence="9">
    <location>
        <begin position="55"/>
        <end position="531"/>
    </location>
</feature>
<dbReference type="FunFam" id="3.90.700.10:FF:000007">
    <property type="entry name" value="NADH-dependent fumarate reductase"/>
    <property type="match status" value="1"/>
</dbReference>
<dbReference type="SUPFAM" id="SSF56425">
    <property type="entry name" value="Succinate dehydrogenase/fumarate reductase flavoprotein, catalytic domain"/>
    <property type="match status" value="1"/>
</dbReference>
<dbReference type="PANTHER" id="PTHR43400:SF7">
    <property type="entry name" value="FAD-DEPENDENT OXIDOREDUCTASE 2 FAD BINDING DOMAIN-CONTAINING PROTEIN"/>
    <property type="match status" value="1"/>
</dbReference>
<dbReference type="Proteomes" id="UP000664859">
    <property type="component" value="Unassembled WGS sequence"/>
</dbReference>
<evidence type="ECO:0000256" key="5">
    <source>
        <dbReference type="ARBA" id="ARBA00050832"/>
    </source>
</evidence>
<evidence type="ECO:0000313" key="10">
    <source>
        <dbReference type="EMBL" id="KAG5177884.1"/>
    </source>
</evidence>
<accession>A0A835YME9</accession>
<dbReference type="EC" id="1.3.1.6" evidence="6"/>
<keyword evidence="2" id="KW-0285">Flavoprotein</keyword>
<reference evidence="10" key="1">
    <citation type="submission" date="2021-02" db="EMBL/GenBank/DDBJ databases">
        <title>First Annotated Genome of the Yellow-green Alga Tribonema minus.</title>
        <authorList>
            <person name="Mahan K.M."/>
        </authorList>
    </citation>
    <scope>NUCLEOTIDE SEQUENCE</scope>
    <source>
        <strain evidence="10">UTEX B ZZ1240</strain>
    </source>
</reference>
<evidence type="ECO:0000256" key="6">
    <source>
        <dbReference type="ARBA" id="ARBA00067004"/>
    </source>
</evidence>
<dbReference type="Gene3D" id="3.50.50.60">
    <property type="entry name" value="FAD/NAD(P)-binding domain"/>
    <property type="match status" value="1"/>
</dbReference>
<gene>
    <name evidence="10" type="ORF">JKP88DRAFT_270622</name>
</gene>
<organism evidence="10 11">
    <name type="scientific">Tribonema minus</name>
    <dbReference type="NCBI Taxonomy" id="303371"/>
    <lineage>
        <taxon>Eukaryota</taxon>
        <taxon>Sar</taxon>
        <taxon>Stramenopiles</taxon>
        <taxon>Ochrophyta</taxon>
        <taxon>PX clade</taxon>
        <taxon>Xanthophyceae</taxon>
        <taxon>Tribonematales</taxon>
        <taxon>Tribonemataceae</taxon>
        <taxon>Tribonema</taxon>
    </lineage>
</organism>
<feature type="signal peptide" evidence="8">
    <location>
        <begin position="1"/>
        <end position="20"/>
    </location>
</feature>
<evidence type="ECO:0000313" key="11">
    <source>
        <dbReference type="Proteomes" id="UP000664859"/>
    </source>
</evidence>
<dbReference type="NCBIfam" id="TIGR01813">
    <property type="entry name" value="flavo_cyto_c"/>
    <property type="match status" value="1"/>
</dbReference>
<dbReference type="InterPro" id="IPR050315">
    <property type="entry name" value="FAD-oxidoreductase_2"/>
</dbReference>
<dbReference type="InterPro" id="IPR027477">
    <property type="entry name" value="Succ_DH/fumarate_Rdtase_cat_sf"/>
</dbReference>
<evidence type="ECO:0000256" key="2">
    <source>
        <dbReference type="ARBA" id="ARBA00022630"/>
    </source>
</evidence>
<comment type="cofactor">
    <cofactor evidence="1">
        <name>FAD</name>
        <dbReference type="ChEBI" id="CHEBI:57692"/>
    </cofactor>
</comment>
<sequence>MRRLALLAAIALATLGLSASIDLGQLISPMLQRLRKILGPATATTSAPAEVNPVVAVVGGGLAGLAAAIEAYEAGATVYLFDKAKSLGGNSAKATSGINGAETSVQRDKGIQDKVEMFHGDVIRSGAGRSVPALVDVVAGRSADAVEWLMGDRFGLGLTAIAHCGGHSAPRTHRLPPLPDGRPVPVGFTTIKAVQGYLSSRPERVNIVTNAEVTRLLVAKDGAVTGLSYRRAAQGGGKGGQGETVEVAAGAVVLATGGYAFDRSPASLLSKYAPDKLHLATTSGPQATGDGVRLAEDLGAALVDMDQIQVHPTALVDPKDPTNLSKFLGPETMRGEGGILVDGTGKRFTNELATRIAVTEAIFKHGRPATRAADGSAVAAAGGVTPTVAFLIMNGAVAEKFGRGMLGFYKGKGLVTEVEDAAAAAALIGTDAATLAATLQQYARDAHAGAADAFGKVTFPVKDFSPDEPLFVAIITPAIHYTMGGVAIDAAGRVLRNAASGSAQEPIPRLFAAGEVSGGVHGGNRLAGNSLLECVVMGRVAGREAAAVALAGGGSSSGGGAAKAEL</sequence>
<keyword evidence="3" id="KW-0274">FAD</keyword>
<evidence type="ECO:0000256" key="1">
    <source>
        <dbReference type="ARBA" id="ARBA00001974"/>
    </source>
</evidence>
<dbReference type="OrthoDB" id="10252157at2759"/>
<dbReference type="GO" id="GO:0016156">
    <property type="term" value="F:fumarate reductase (NADH) activity"/>
    <property type="evidence" value="ECO:0007669"/>
    <property type="project" value="UniProtKB-EC"/>
</dbReference>
<dbReference type="SUPFAM" id="SSF51905">
    <property type="entry name" value="FAD/NAD(P)-binding domain"/>
    <property type="match status" value="1"/>
</dbReference>
<dbReference type="InterPro" id="IPR036188">
    <property type="entry name" value="FAD/NAD-bd_sf"/>
</dbReference>
<dbReference type="Pfam" id="PF00890">
    <property type="entry name" value="FAD_binding_2"/>
    <property type="match status" value="1"/>
</dbReference>
<keyword evidence="4" id="KW-0560">Oxidoreductase</keyword>
<evidence type="ECO:0000256" key="8">
    <source>
        <dbReference type="SAM" id="SignalP"/>
    </source>
</evidence>
<feature type="chain" id="PRO_5032903783" description="fumarate reductase (NADH)" evidence="8">
    <location>
        <begin position="21"/>
        <end position="566"/>
    </location>
</feature>